<evidence type="ECO:0000313" key="5">
    <source>
        <dbReference type="Proteomes" id="UP000240418"/>
    </source>
</evidence>
<dbReference type="AlphaFoldDB" id="A0A2P8F8E1"/>
<sequence length="107" mass="11788">MISWVRVQELKDEIGEEDFDEVVELFLEEVEEVIDKLKNAPDLGALEADLHFLKGSALNLGFQAFSTLCQAGEVASASGKAETVDLPKILQSFAESKTEFQLKTAAR</sequence>
<reference evidence="4 5" key="1">
    <citation type="submission" date="2018-03" db="EMBL/GenBank/DDBJ databases">
        <title>Genomic Encyclopedia of Archaeal and Bacterial Type Strains, Phase II (KMG-II): from individual species to whole genera.</title>
        <authorList>
            <person name="Goeker M."/>
        </authorList>
    </citation>
    <scope>NUCLEOTIDE SEQUENCE [LARGE SCALE GENOMIC DNA]</scope>
    <source>
        <strain evidence="4 5">DSM 100673</strain>
    </source>
</reference>
<keyword evidence="1" id="KW-0902">Two-component regulatory system</keyword>
<organism evidence="4 5">
    <name type="scientific">Shimia abyssi</name>
    <dbReference type="NCBI Taxonomy" id="1662395"/>
    <lineage>
        <taxon>Bacteria</taxon>
        <taxon>Pseudomonadati</taxon>
        <taxon>Pseudomonadota</taxon>
        <taxon>Alphaproteobacteria</taxon>
        <taxon>Rhodobacterales</taxon>
        <taxon>Roseobacteraceae</taxon>
    </lineage>
</organism>
<evidence type="ECO:0000256" key="1">
    <source>
        <dbReference type="ARBA" id="ARBA00023012"/>
    </source>
</evidence>
<protein>
    <submittedName>
        <fullName evidence="4">Hpt domain-containing protein</fullName>
    </submittedName>
</protein>
<dbReference type="InterPro" id="IPR036641">
    <property type="entry name" value="HPT_dom_sf"/>
</dbReference>
<proteinExistence type="predicted"/>
<dbReference type="OrthoDB" id="7867809at2"/>
<dbReference type="Proteomes" id="UP000240418">
    <property type="component" value="Unassembled WGS sequence"/>
</dbReference>
<feature type="modified residue" description="Phosphohistidine" evidence="2">
    <location>
        <position position="51"/>
    </location>
</feature>
<evidence type="ECO:0000256" key="2">
    <source>
        <dbReference type="PROSITE-ProRule" id="PRU00110"/>
    </source>
</evidence>
<dbReference type="GO" id="GO:0000160">
    <property type="term" value="P:phosphorelay signal transduction system"/>
    <property type="evidence" value="ECO:0007669"/>
    <property type="project" value="UniProtKB-KW"/>
</dbReference>
<keyword evidence="2" id="KW-0597">Phosphoprotein</keyword>
<evidence type="ECO:0000313" key="4">
    <source>
        <dbReference type="EMBL" id="PSL17979.1"/>
    </source>
</evidence>
<feature type="domain" description="HPt" evidence="3">
    <location>
        <begin position="11"/>
        <end position="107"/>
    </location>
</feature>
<dbReference type="RefSeq" id="WP_106609591.1">
    <property type="nucleotide sequence ID" value="NZ_PYGJ01000013.1"/>
</dbReference>
<name>A0A2P8F8E1_9RHOB</name>
<accession>A0A2P8F8E1</accession>
<keyword evidence="5" id="KW-1185">Reference proteome</keyword>
<evidence type="ECO:0000259" key="3">
    <source>
        <dbReference type="PROSITE" id="PS50894"/>
    </source>
</evidence>
<dbReference type="InterPro" id="IPR008207">
    <property type="entry name" value="Sig_transdc_His_kin_Hpt_dom"/>
</dbReference>
<dbReference type="SUPFAM" id="SSF47226">
    <property type="entry name" value="Histidine-containing phosphotransfer domain, HPT domain"/>
    <property type="match status" value="1"/>
</dbReference>
<comment type="caution">
    <text evidence="4">The sequence shown here is derived from an EMBL/GenBank/DDBJ whole genome shotgun (WGS) entry which is preliminary data.</text>
</comment>
<dbReference type="EMBL" id="PYGJ01000013">
    <property type="protein sequence ID" value="PSL17979.1"/>
    <property type="molecule type" value="Genomic_DNA"/>
</dbReference>
<gene>
    <name evidence="4" type="ORF">CLV88_11350</name>
</gene>
<dbReference type="PROSITE" id="PS50894">
    <property type="entry name" value="HPT"/>
    <property type="match status" value="1"/>
</dbReference>
<dbReference type="GO" id="GO:0004672">
    <property type="term" value="F:protein kinase activity"/>
    <property type="evidence" value="ECO:0007669"/>
    <property type="project" value="UniProtKB-ARBA"/>
</dbReference>
<dbReference type="Gene3D" id="1.20.120.160">
    <property type="entry name" value="HPT domain"/>
    <property type="match status" value="1"/>
</dbReference>
<dbReference type="Pfam" id="PF01627">
    <property type="entry name" value="Hpt"/>
    <property type="match status" value="1"/>
</dbReference>